<proteinExistence type="predicted"/>
<dbReference type="SUPFAM" id="SSF51261">
    <property type="entry name" value="Duplicated hybrid motif"/>
    <property type="match status" value="1"/>
</dbReference>
<dbReference type="Gene3D" id="2.70.70.10">
    <property type="entry name" value="Glucose Permease (Domain IIA)"/>
    <property type="match status" value="1"/>
</dbReference>
<sequence>MKKKVKNGIITIFLLIVIGGVGFTLYKIINDPDFDPGNLLNQFDNEDRYDDSVLDYMGVIYENQSDINAVNEAYSNTENCPWGFIHEGFDYFMNNNTAVLAATPGKVYDIAFTDNGEGVDNRYYVAIWIRFNETVEIGYNFESWTTNESNWENQKSMITIQVDDWVEQGQEIGRFLQVGEGAHIHFDVIENNERQCHIRYYSPEAFIEIMELIHFYHSDWDYCYIE</sequence>
<keyword evidence="1" id="KW-0472">Membrane</keyword>
<gene>
    <name evidence="3" type="ORF">DSAG12_02694</name>
</gene>
<dbReference type="InterPro" id="IPR016047">
    <property type="entry name" value="M23ase_b-sheet_dom"/>
</dbReference>
<dbReference type="Proteomes" id="UP000321408">
    <property type="component" value="Chromosome"/>
</dbReference>
<dbReference type="GeneID" id="41330674"/>
<dbReference type="AlphaFoldDB" id="A0A5B9DCI1"/>
<reference evidence="3 4" key="1">
    <citation type="journal article" date="2020" name="Nature">
        <title>Isolation of an archaeon at the prokaryote-eukaryote interface.</title>
        <authorList>
            <person name="Imachi H."/>
            <person name="Nobu M.K."/>
            <person name="Nakahara N."/>
            <person name="Morono Y."/>
            <person name="Ogawara M."/>
            <person name="Takaki Y."/>
            <person name="Takano Y."/>
            <person name="Uematsu K."/>
            <person name="Ikuta T."/>
            <person name="Ito M."/>
            <person name="Matsui Y."/>
            <person name="Miyazaki M."/>
            <person name="Murata K."/>
            <person name="Saito Y."/>
            <person name="Sakai S."/>
            <person name="Song C."/>
            <person name="Tasumi E."/>
            <person name="Yamanaka Y."/>
            <person name="Yamaguchi T."/>
            <person name="Kamagata Y."/>
            <person name="Tamaki H."/>
            <person name="Takai K."/>
        </authorList>
    </citation>
    <scope>NUCLEOTIDE SEQUENCE [LARGE SCALE GENOMIC DNA]</scope>
    <source>
        <strain evidence="3 4">MK-D1</strain>
    </source>
</reference>
<accession>A0A5B9DCI1</accession>
<dbReference type="InterPro" id="IPR011055">
    <property type="entry name" value="Dup_hybrid_motif"/>
</dbReference>
<dbReference type="RefSeq" id="WP_147663790.1">
    <property type="nucleotide sequence ID" value="NZ_CP042905.2"/>
</dbReference>
<protein>
    <submittedName>
        <fullName evidence="3">M23 family metallopeptidase</fullName>
        <ecNumber evidence="3">3.4.24.-</ecNumber>
    </submittedName>
</protein>
<feature type="domain" description="M23ase beta-sheet core" evidence="2">
    <location>
        <begin position="85"/>
        <end position="193"/>
    </location>
</feature>
<reference evidence="3 4" key="2">
    <citation type="journal article" date="2024" name="Int. J. Syst. Evol. Microbiol.">
        <title>Promethearchaeum syntrophicum gen. nov., sp. nov., an anaerobic, obligately syntrophic archaeon, the first isolate of the lineage 'Asgard' archaea, and proposal of the new archaeal phylum Promethearchaeota phyl. nov. and kingdom Promethearchaeati regn. nov.</title>
        <authorList>
            <person name="Imachi H."/>
            <person name="Nobu M.K."/>
            <person name="Kato S."/>
            <person name="Takaki Y."/>
            <person name="Miyazaki M."/>
            <person name="Miyata M."/>
            <person name="Ogawara M."/>
            <person name="Saito Y."/>
            <person name="Sakai S."/>
            <person name="Tahara Y.O."/>
            <person name="Takano Y."/>
            <person name="Tasumi E."/>
            <person name="Uematsu K."/>
            <person name="Yoshimura T."/>
            <person name="Itoh T."/>
            <person name="Ohkuma M."/>
            <person name="Takai K."/>
        </authorList>
    </citation>
    <scope>NUCLEOTIDE SEQUENCE [LARGE SCALE GENOMIC DNA]</scope>
    <source>
        <strain evidence="3 4">MK-D1</strain>
    </source>
</reference>
<organism evidence="3 4">
    <name type="scientific">Promethearchaeum syntrophicum</name>
    <dbReference type="NCBI Taxonomy" id="2594042"/>
    <lineage>
        <taxon>Archaea</taxon>
        <taxon>Promethearchaeati</taxon>
        <taxon>Promethearchaeota</taxon>
        <taxon>Promethearchaeia</taxon>
        <taxon>Promethearchaeales</taxon>
        <taxon>Promethearchaeaceae</taxon>
        <taxon>Promethearchaeum</taxon>
    </lineage>
</organism>
<dbReference type="CDD" id="cd12797">
    <property type="entry name" value="M23_peptidase"/>
    <property type="match status" value="1"/>
</dbReference>
<dbReference type="Pfam" id="PF01551">
    <property type="entry name" value="Peptidase_M23"/>
    <property type="match status" value="1"/>
</dbReference>
<dbReference type="EMBL" id="CP042905">
    <property type="protein sequence ID" value="QEE16864.1"/>
    <property type="molecule type" value="Genomic_DNA"/>
</dbReference>
<keyword evidence="1" id="KW-0812">Transmembrane</keyword>
<feature type="transmembrane region" description="Helical" evidence="1">
    <location>
        <begin position="7"/>
        <end position="26"/>
    </location>
</feature>
<name>A0A5B9DCI1_9ARCH</name>
<keyword evidence="3" id="KW-0378">Hydrolase</keyword>
<evidence type="ECO:0000313" key="3">
    <source>
        <dbReference type="EMBL" id="QEE16864.1"/>
    </source>
</evidence>
<keyword evidence="4" id="KW-1185">Reference proteome</keyword>
<dbReference type="KEGG" id="psyt:DSAG12_02694"/>
<evidence type="ECO:0000259" key="2">
    <source>
        <dbReference type="Pfam" id="PF01551"/>
    </source>
</evidence>
<dbReference type="EC" id="3.4.24.-" evidence="3"/>
<evidence type="ECO:0000313" key="4">
    <source>
        <dbReference type="Proteomes" id="UP000321408"/>
    </source>
</evidence>
<keyword evidence="1" id="KW-1133">Transmembrane helix</keyword>
<evidence type="ECO:0000256" key="1">
    <source>
        <dbReference type="SAM" id="Phobius"/>
    </source>
</evidence>